<organism evidence="3 4">
    <name type="scientific">Chara braunii</name>
    <name type="common">Braun's stonewort</name>
    <dbReference type="NCBI Taxonomy" id="69332"/>
    <lineage>
        <taxon>Eukaryota</taxon>
        <taxon>Viridiplantae</taxon>
        <taxon>Streptophyta</taxon>
        <taxon>Charophyceae</taxon>
        <taxon>Charales</taxon>
        <taxon>Characeae</taxon>
        <taxon>Chara</taxon>
    </lineage>
</organism>
<accession>A0A388LVY9</accession>
<protein>
    <submittedName>
        <fullName evidence="3">Uncharacterized protein</fullName>
    </submittedName>
</protein>
<dbReference type="InterPro" id="IPR023415">
    <property type="entry name" value="LDLR_class-A_CS"/>
</dbReference>
<dbReference type="InterPro" id="IPR036055">
    <property type="entry name" value="LDL_receptor-like_sf"/>
</dbReference>
<dbReference type="CDD" id="cd00112">
    <property type="entry name" value="LDLa"/>
    <property type="match status" value="1"/>
</dbReference>
<evidence type="ECO:0000313" key="4">
    <source>
        <dbReference type="Proteomes" id="UP000265515"/>
    </source>
</evidence>
<name>A0A388LVY9_CHABU</name>
<dbReference type="Pfam" id="PF00057">
    <property type="entry name" value="Ldl_recept_a"/>
    <property type="match status" value="1"/>
</dbReference>
<dbReference type="Proteomes" id="UP000265515">
    <property type="component" value="Unassembled WGS sequence"/>
</dbReference>
<gene>
    <name evidence="3" type="ORF">CBR_g41491</name>
</gene>
<evidence type="ECO:0000313" key="3">
    <source>
        <dbReference type="EMBL" id="GBG86497.1"/>
    </source>
</evidence>
<dbReference type="PROSITE" id="PS50068">
    <property type="entry name" value="LDLRA_2"/>
    <property type="match status" value="1"/>
</dbReference>
<evidence type="ECO:0000256" key="1">
    <source>
        <dbReference type="ARBA" id="ARBA00023157"/>
    </source>
</evidence>
<dbReference type="OrthoDB" id="2019866at2759"/>
<feature type="signal peptide" evidence="2">
    <location>
        <begin position="1"/>
        <end position="19"/>
    </location>
</feature>
<dbReference type="AlphaFoldDB" id="A0A388LVY9"/>
<dbReference type="PROSITE" id="PS01209">
    <property type="entry name" value="LDLRA_1"/>
    <property type="match status" value="1"/>
</dbReference>
<sequence>MGCLLCLVVVMSDLDIASKARMTAVAQASPRTGTRVCIRGEVECKSGRRRCIPEFSFCDGKKDCDDGSDEGDHCVEFDCGPRRGKCPSKRMCTAKQTWWPDDDDIYHPFEWYLCNGVVDCYEWSGMKWNGVEWSGVEWSGVEWSGVEWSRVESSGVEWSRAELSKVE</sequence>
<comment type="caution">
    <text evidence="3">The sequence shown here is derived from an EMBL/GenBank/DDBJ whole genome shotgun (WGS) entry which is preliminary data.</text>
</comment>
<dbReference type="SMART" id="SM00192">
    <property type="entry name" value="LDLa"/>
    <property type="match status" value="1"/>
</dbReference>
<evidence type="ECO:0000256" key="2">
    <source>
        <dbReference type="SAM" id="SignalP"/>
    </source>
</evidence>
<dbReference type="InterPro" id="IPR002172">
    <property type="entry name" value="LDrepeatLR_classA_rpt"/>
</dbReference>
<keyword evidence="4" id="KW-1185">Reference proteome</keyword>
<feature type="chain" id="PRO_5017180344" evidence="2">
    <location>
        <begin position="20"/>
        <end position="167"/>
    </location>
</feature>
<dbReference type="Gene3D" id="4.10.400.10">
    <property type="entry name" value="Low-density Lipoprotein Receptor"/>
    <property type="match status" value="1"/>
</dbReference>
<keyword evidence="1" id="KW-1015">Disulfide bond</keyword>
<reference evidence="3 4" key="1">
    <citation type="journal article" date="2018" name="Cell">
        <title>The Chara Genome: Secondary Complexity and Implications for Plant Terrestrialization.</title>
        <authorList>
            <person name="Nishiyama T."/>
            <person name="Sakayama H."/>
            <person name="Vries J.D."/>
            <person name="Buschmann H."/>
            <person name="Saint-Marcoux D."/>
            <person name="Ullrich K.K."/>
            <person name="Haas F.B."/>
            <person name="Vanderstraeten L."/>
            <person name="Becker D."/>
            <person name="Lang D."/>
            <person name="Vosolsobe S."/>
            <person name="Rombauts S."/>
            <person name="Wilhelmsson P.K.I."/>
            <person name="Janitza P."/>
            <person name="Kern R."/>
            <person name="Heyl A."/>
            <person name="Rumpler F."/>
            <person name="Villalobos L.I.A.C."/>
            <person name="Clay J.M."/>
            <person name="Skokan R."/>
            <person name="Toyoda A."/>
            <person name="Suzuki Y."/>
            <person name="Kagoshima H."/>
            <person name="Schijlen E."/>
            <person name="Tajeshwar N."/>
            <person name="Catarino B."/>
            <person name="Hetherington A.J."/>
            <person name="Saltykova A."/>
            <person name="Bonnot C."/>
            <person name="Breuninger H."/>
            <person name="Symeonidi A."/>
            <person name="Radhakrishnan G.V."/>
            <person name="Van Nieuwerburgh F."/>
            <person name="Deforce D."/>
            <person name="Chang C."/>
            <person name="Karol K.G."/>
            <person name="Hedrich R."/>
            <person name="Ulvskov P."/>
            <person name="Glockner G."/>
            <person name="Delwiche C.F."/>
            <person name="Petrasek J."/>
            <person name="Van de Peer Y."/>
            <person name="Friml J."/>
            <person name="Beilby M."/>
            <person name="Dolan L."/>
            <person name="Kohara Y."/>
            <person name="Sugano S."/>
            <person name="Fujiyama A."/>
            <person name="Delaux P.-M."/>
            <person name="Quint M."/>
            <person name="TheiBen G."/>
            <person name="Hagemann M."/>
            <person name="Harholt J."/>
            <person name="Dunand C."/>
            <person name="Zachgo S."/>
            <person name="Langdale J."/>
            <person name="Maumus F."/>
            <person name="Straeten D.V.D."/>
            <person name="Gould S.B."/>
            <person name="Rensing S.A."/>
        </authorList>
    </citation>
    <scope>NUCLEOTIDE SEQUENCE [LARGE SCALE GENOMIC DNA]</scope>
    <source>
        <strain evidence="3 4">S276</strain>
    </source>
</reference>
<dbReference type="Gramene" id="GBG86497">
    <property type="protein sequence ID" value="GBG86497"/>
    <property type="gene ID" value="CBR_g41491"/>
</dbReference>
<proteinExistence type="predicted"/>
<keyword evidence="2" id="KW-0732">Signal</keyword>
<dbReference type="SUPFAM" id="SSF57424">
    <property type="entry name" value="LDL receptor-like module"/>
    <property type="match status" value="1"/>
</dbReference>
<dbReference type="EMBL" id="BFEA01000567">
    <property type="protein sequence ID" value="GBG86497.1"/>
    <property type="molecule type" value="Genomic_DNA"/>
</dbReference>